<dbReference type="InterPro" id="IPR047641">
    <property type="entry name" value="ABC_transpr_MalK/UgpC-like"/>
</dbReference>
<dbReference type="GO" id="GO:0001407">
    <property type="term" value="P:glycerophosphodiester transmembrane transport"/>
    <property type="evidence" value="ECO:0007669"/>
    <property type="project" value="TreeGrafter"/>
</dbReference>
<dbReference type="InterPro" id="IPR015855">
    <property type="entry name" value="ABC_transpr_MalK-like"/>
</dbReference>
<name>A0A5E4T0I7_9BURK</name>
<keyword evidence="7" id="KW-1278">Translocase</keyword>
<dbReference type="InterPro" id="IPR003593">
    <property type="entry name" value="AAA+_ATPase"/>
</dbReference>
<dbReference type="GO" id="GO:0016887">
    <property type="term" value="F:ATP hydrolysis activity"/>
    <property type="evidence" value="ECO:0007669"/>
    <property type="project" value="InterPro"/>
</dbReference>
<evidence type="ECO:0000256" key="5">
    <source>
        <dbReference type="ARBA" id="ARBA00022741"/>
    </source>
</evidence>
<dbReference type="PROSITE" id="PS50893">
    <property type="entry name" value="ABC_TRANSPORTER_2"/>
    <property type="match status" value="1"/>
</dbReference>
<dbReference type="EMBL" id="CABPRZ010000003">
    <property type="protein sequence ID" value="VVD79519.1"/>
    <property type="molecule type" value="Genomic_DNA"/>
</dbReference>
<dbReference type="GO" id="GO:0008643">
    <property type="term" value="P:carbohydrate transport"/>
    <property type="evidence" value="ECO:0007669"/>
    <property type="project" value="InterPro"/>
</dbReference>
<dbReference type="Gene3D" id="2.40.50.100">
    <property type="match status" value="1"/>
</dbReference>
<keyword evidence="4" id="KW-0762">Sugar transport</keyword>
<feature type="domain" description="ABC transporter" evidence="9">
    <location>
        <begin position="4"/>
        <end position="235"/>
    </location>
</feature>
<evidence type="ECO:0000313" key="10">
    <source>
        <dbReference type="EMBL" id="VVD79519.1"/>
    </source>
</evidence>
<dbReference type="NCBIfam" id="NF008653">
    <property type="entry name" value="PRK11650.1"/>
    <property type="match status" value="1"/>
</dbReference>
<dbReference type="CDD" id="cd03301">
    <property type="entry name" value="ABC_MalK_N"/>
    <property type="match status" value="1"/>
</dbReference>
<accession>A0A5E4T0I7</accession>
<keyword evidence="8" id="KW-0472">Membrane</keyword>
<evidence type="ECO:0000256" key="7">
    <source>
        <dbReference type="ARBA" id="ARBA00022967"/>
    </source>
</evidence>
<proteinExistence type="predicted"/>
<dbReference type="OrthoDB" id="5298774at2"/>
<organism evidence="10 11">
    <name type="scientific">Pandoraea terrae</name>
    <dbReference type="NCBI Taxonomy" id="1537710"/>
    <lineage>
        <taxon>Bacteria</taxon>
        <taxon>Pseudomonadati</taxon>
        <taxon>Pseudomonadota</taxon>
        <taxon>Betaproteobacteria</taxon>
        <taxon>Burkholderiales</taxon>
        <taxon>Burkholderiaceae</taxon>
        <taxon>Pandoraea</taxon>
    </lineage>
</organism>
<evidence type="ECO:0000256" key="1">
    <source>
        <dbReference type="ARBA" id="ARBA00022448"/>
    </source>
</evidence>
<dbReference type="InterPro" id="IPR017871">
    <property type="entry name" value="ABC_transporter-like_CS"/>
</dbReference>
<keyword evidence="2" id="KW-1003">Cell membrane</keyword>
<evidence type="ECO:0000256" key="4">
    <source>
        <dbReference type="ARBA" id="ARBA00022597"/>
    </source>
</evidence>
<keyword evidence="6 10" id="KW-0067">ATP-binding</keyword>
<protein>
    <submittedName>
        <fullName evidence="10">Glycerol-3-phosphate ABC transporter ATP-binding protein</fullName>
    </submittedName>
</protein>
<dbReference type="InterPro" id="IPR027417">
    <property type="entry name" value="P-loop_NTPase"/>
</dbReference>
<evidence type="ECO:0000259" key="9">
    <source>
        <dbReference type="PROSITE" id="PS50893"/>
    </source>
</evidence>
<dbReference type="PANTHER" id="PTHR43875">
    <property type="entry name" value="MALTODEXTRIN IMPORT ATP-BINDING PROTEIN MSMX"/>
    <property type="match status" value="1"/>
</dbReference>
<evidence type="ECO:0000313" key="11">
    <source>
        <dbReference type="Proteomes" id="UP000414233"/>
    </source>
</evidence>
<keyword evidence="11" id="KW-1185">Reference proteome</keyword>
<dbReference type="Pfam" id="PF00005">
    <property type="entry name" value="ABC_tran"/>
    <property type="match status" value="1"/>
</dbReference>
<dbReference type="SUPFAM" id="SSF52540">
    <property type="entry name" value="P-loop containing nucleoside triphosphate hydrolases"/>
    <property type="match status" value="1"/>
</dbReference>
<sequence length="365" mass="39848">MAKLKLHGVKKTYDQKHHVLHGVDIDIEDGEFVVIVGPSGCGKSTLLRMVAGLESISSGSILIGSQVVNQLEPKDRNIAMVFQNYALYPHMNVRENMAYGLKIRGLDKKKIEERVAAAARILELEPLLQRKPRELSGGQRQRVAMGRAIVREPAVFLFDEPLSNLDAKLRVQMRLEIQRLHARLKTTSLYVTHDQVEAMTLADRVVVMNKGIAEQIGSPTDVYERPASLFVASFMGSPAMNLLKGRVDADGKAFLVDGGGPTLRLPPTSMAYANRELVLGVRPEHLLAAEQANGAGAFAAQASLKVDQLERLGADNLAHGMWGDQPVTARLPHELRPAAGTIVPLVMSARALHLFDAATGKRVEA</sequence>
<dbReference type="InterPro" id="IPR040582">
    <property type="entry name" value="OB_MalK-like"/>
</dbReference>
<dbReference type="Proteomes" id="UP000414233">
    <property type="component" value="Unassembled WGS sequence"/>
</dbReference>
<dbReference type="FunFam" id="3.40.50.300:FF:000042">
    <property type="entry name" value="Maltose/maltodextrin ABC transporter, ATP-binding protein"/>
    <property type="match status" value="1"/>
</dbReference>
<keyword evidence="1" id="KW-0813">Transport</keyword>
<reference evidence="10 11" key="1">
    <citation type="submission" date="2019-08" db="EMBL/GenBank/DDBJ databases">
        <authorList>
            <person name="Peeters C."/>
        </authorList>
    </citation>
    <scope>NUCLEOTIDE SEQUENCE [LARGE SCALE GENOMIC DNA]</scope>
    <source>
        <strain evidence="10 11">LMG 30175</strain>
    </source>
</reference>
<dbReference type="InterPro" id="IPR012340">
    <property type="entry name" value="NA-bd_OB-fold"/>
</dbReference>
<dbReference type="GO" id="GO:0055052">
    <property type="term" value="C:ATP-binding cassette (ABC) transporter complex, substrate-binding subunit-containing"/>
    <property type="evidence" value="ECO:0007669"/>
    <property type="project" value="TreeGrafter"/>
</dbReference>
<dbReference type="InterPro" id="IPR003439">
    <property type="entry name" value="ABC_transporter-like_ATP-bd"/>
</dbReference>
<dbReference type="GO" id="GO:0140359">
    <property type="term" value="F:ABC-type transporter activity"/>
    <property type="evidence" value="ECO:0007669"/>
    <property type="project" value="InterPro"/>
</dbReference>
<keyword evidence="3" id="KW-0997">Cell inner membrane</keyword>
<dbReference type="Pfam" id="PF17912">
    <property type="entry name" value="OB_MalK"/>
    <property type="match status" value="1"/>
</dbReference>
<gene>
    <name evidence="10" type="ORF">PTE30175_00985</name>
</gene>
<evidence type="ECO:0000256" key="3">
    <source>
        <dbReference type="ARBA" id="ARBA00022519"/>
    </source>
</evidence>
<keyword evidence="5" id="KW-0547">Nucleotide-binding</keyword>
<dbReference type="Gene3D" id="2.40.50.140">
    <property type="entry name" value="Nucleic acid-binding proteins"/>
    <property type="match status" value="1"/>
</dbReference>
<dbReference type="SUPFAM" id="SSF50331">
    <property type="entry name" value="MOP-like"/>
    <property type="match status" value="1"/>
</dbReference>
<dbReference type="Gene3D" id="3.40.50.300">
    <property type="entry name" value="P-loop containing nucleotide triphosphate hydrolases"/>
    <property type="match status" value="1"/>
</dbReference>
<dbReference type="SMART" id="SM00382">
    <property type="entry name" value="AAA"/>
    <property type="match status" value="1"/>
</dbReference>
<dbReference type="AlphaFoldDB" id="A0A5E4T0I7"/>
<evidence type="ECO:0000256" key="2">
    <source>
        <dbReference type="ARBA" id="ARBA00022475"/>
    </source>
</evidence>
<dbReference type="GO" id="GO:0005524">
    <property type="term" value="F:ATP binding"/>
    <property type="evidence" value="ECO:0007669"/>
    <property type="project" value="UniProtKB-KW"/>
</dbReference>
<evidence type="ECO:0000256" key="6">
    <source>
        <dbReference type="ARBA" id="ARBA00022840"/>
    </source>
</evidence>
<dbReference type="GO" id="GO:0015794">
    <property type="term" value="P:glycerol-3-phosphate transmembrane transport"/>
    <property type="evidence" value="ECO:0007669"/>
    <property type="project" value="TreeGrafter"/>
</dbReference>
<dbReference type="InterPro" id="IPR008995">
    <property type="entry name" value="Mo/tungstate-bd_C_term_dom"/>
</dbReference>
<dbReference type="PROSITE" id="PS00211">
    <property type="entry name" value="ABC_TRANSPORTER_1"/>
    <property type="match status" value="1"/>
</dbReference>
<evidence type="ECO:0000256" key="8">
    <source>
        <dbReference type="ARBA" id="ARBA00023136"/>
    </source>
</evidence>
<dbReference type="RefSeq" id="WP_150695928.1">
    <property type="nucleotide sequence ID" value="NZ_CABPRZ010000003.1"/>
</dbReference>
<dbReference type="PANTHER" id="PTHR43875:SF12">
    <property type="entry name" value="SN-GLYCEROL-3-PHOSPHATE IMPORT ATP-BINDING PROTEIN UGPC"/>
    <property type="match status" value="1"/>
</dbReference>